<evidence type="ECO:0000313" key="4">
    <source>
        <dbReference type="Proteomes" id="UP000295678"/>
    </source>
</evidence>
<dbReference type="Gene3D" id="3.30.920.50">
    <property type="entry name" value="Beta-1,3-glucanase, C-terminal domain"/>
    <property type="match status" value="1"/>
</dbReference>
<feature type="domain" description="GH64" evidence="2">
    <location>
        <begin position="35"/>
        <end position="417"/>
    </location>
</feature>
<dbReference type="Proteomes" id="UP000295678">
    <property type="component" value="Unassembled WGS sequence"/>
</dbReference>
<dbReference type="PANTHER" id="PTHR38165:SF1">
    <property type="entry name" value="GLUCANASE B"/>
    <property type="match status" value="1"/>
</dbReference>
<dbReference type="InterPro" id="IPR042517">
    <property type="entry name" value="Glyco_hydro_64_N_2"/>
</dbReference>
<dbReference type="InterPro" id="IPR037176">
    <property type="entry name" value="Osmotin/thaumatin-like_sf"/>
</dbReference>
<name>A0A4R3MH37_9HYPH</name>
<feature type="chain" id="PRO_5020313057" evidence="1">
    <location>
        <begin position="23"/>
        <end position="426"/>
    </location>
</feature>
<dbReference type="RefSeq" id="WP_132804711.1">
    <property type="nucleotide sequence ID" value="NZ_SMAK01000001.1"/>
</dbReference>
<sequence length="426" mass="46150">MSGLEALRWFAAAILAAIVAVAGQNEAEAANNLGLKTFPLTIVNNSGLAQDMYVYIWAQYDNKYYYISNVQGDMTQFRSTKGRFASFGINAGTAKRFVVQLPQLSAARVTISYDKPMQVLVSAAGAPSTPIGWSKSDPNLDTLFDWFEYTWADVAPGSLPALPANSTSLNTNATQVDMFGLPMMIRMTGVDPNNKPQTTAAGFSTPDARRSIVTAMARAPTPWRNLVVRNAGGFPVRVISPYNGINFGTFPQNQLAPYIAKVWSRYVKPGLTATTNATGVKAIFTGRIQDGNLVFSIPAVAGQTVTFAKPTSQMAYEGYLGTVPVGAGPTLQAQAAQLATYVQAALLRSTMLTVPDVSSCPGVKAYYVNNPINWYSKIIHKYAYRNQAYGFGWDDNCNQASDYTVFNPKRVTLIINAIVPPKKAAH</sequence>
<dbReference type="EMBL" id="SMAK01000001">
    <property type="protein sequence ID" value="TCT13315.1"/>
    <property type="molecule type" value="Genomic_DNA"/>
</dbReference>
<evidence type="ECO:0000259" key="2">
    <source>
        <dbReference type="PROSITE" id="PS52006"/>
    </source>
</evidence>
<reference evidence="3 4" key="1">
    <citation type="submission" date="2019-03" db="EMBL/GenBank/DDBJ databases">
        <title>Genomic Encyclopedia of Type Strains, Phase IV (KMG-IV): sequencing the most valuable type-strain genomes for metagenomic binning, comparative biology and taxonomic classification.</title>
        <authorList>
            <person name="Goeker M."/>
        </authorList>
    </citation>
    <scope>NUCLEOTIDE SEQUENCE [LARGE SCALE GENOMIC DNA]</scope>
    <source>
        <strain evidence="3 4">DSM 19345</strain>
    </source>
</reference>
<dbReference type="SMR" id="A0A4R3MH37"/>
<organism evidence="3 4">
    <name type="scientific">Tepidamorphus gemmatus</name>
    <dbReference type="NCBI Taxonomy" id="747076"/>
    <lineage>
        <taxon>Bacteria</taxon>
        <taxon>Pseudomonadati</taxon>
        <taxon>Pseudomonadota</taxon>
        <taxon>Alphaproteobacteria</taxon>
        <taxon>Hyphomicrobiales</taxon>
        <taxon>Tepidamorphaceae</taxon>
        <taxon>Tepidamorphus</taxon>
    </lineage>
</organism>
<feature type="signal peptide" evidence="1">
    <location>
        <begin position="1"/>
        <end position="22"/>
    </location>
</feature>
<comment type="caution">
    <text evidence="3">The sequence shown here is derived from an EMBL/GenBank/DDBJ whole genome shotgun (WGS) entry which is preliminary data.</text>
</comment>
<gene>
    <name evidence="3" type="ORF">EDC22_101178</name>
</gene>
<dbReference type="AlphaFoldDB" id="A0A4R3MH37"/>
<dbReference type="Gene3D" id="2.60.110.10">
    <property type="entry name" value="Thaumatin"/>
    <property type="match status" value="1"/>
</dbReference>
<proteinExistence type="predicted"/>
<dbReference type="InterPro" id="IPR037398">
    <property type="entry name" value="Glyco_hydro_64_fam"/>
</dbReference>
<dbReference type="OrthoDB" id="9758603at2"/>
<dbReference type="Pfam" id="PF16483">
    <property type="entry name" value="Glyco_hydro_64"/>
    <property type="match status" value="1"/>
</dbReference>
<dbReference type="PANTHER" id="PTHR38165">
    <property type="match status" value="1"/>
</dbReference>
<keyword evidence="4" id="KW-1185">Reference proteome</keyword>
<accession>A0A4R3MH37</accession>
<evidence type="ECO:0000313" key="3">
    <source>
        <dbReference type="EMBL" id="TCT13315.1"/>
    </source>
</evidence>
<keyword evidence="1" id="KW-0732">Signal</keyword>
<protein>
    <submittedName>
        <fullName evidence="3">Beta-1,3-glucanase</fullName>
    </submittedName>
</protein>
<dbReference type="PROSITE" id="PS52006">
    <property type="entry name" value="GH64"/>
    <property type="match status" value="1"/>
</dbReference>
<evidence type="ECO:0000256" key="1">
    <source>
        <dbReference type="SAM" id="SignalP"/>
    </source>
</evidence>
<dbReference type="InterPro" id="IPR032477">
    <property type="entry name" value="Glyco_hydro_64"/>
</dbReference>